<gene>
    <name evidence="2" type="ORF">OB236_33120</name>
</gene>
<dbReference type="Proteomes" id="UP001652445">
    <property type="component" value="Unassembled WGS sequence"/>
</dbReference>
<dbReference type="InterPro" id="IPR025618">
    <property type="entry name" value="YtpI"/>
</dbReference>
<protein>
    <submittedName>
        <fullName evidence="2">YtpI family protein</fullName>
    </submittedName>
</protein>
<name>A0ABT2UQN9_9BACL</name>
<keyword evidence="3" id="KW-1185">Reference proteome</keyword>
<feature type="transmembrane region" description="Helical" evidence="1">
    <location>
        <begin position="6"/>
        <end position="24"/>
    </location>
</feature>
<sequence>MQTVQTILFALILVTLACSVYYSFRSRKHIDPKLRGIYSSRMNIMMGIMLVLIAVSQLFFFTDSNIRRVFGTICFLLGVFNLFSGLRNHAHFTRQ</sequence>
<evidence type="ECO:0000313" key="3">
    <source>
        <dbReference type="Proteomes" id="UP001652445"/>
    </source>
</evidence>
<dbReference type="EMBL" id="JAOQIO010000111">
    <property type="protein sequence ID" value="MCU6796981.1"/>
    <property type="molecule type" value="Genomic_DNA"/>
</dbReference>
<accession>A0ABT2UQN9</accession>
<reference evidence="2 3" key="1">
    <citation type="submission" date="2022-09" db="EMBL/GenBank/DDBJ databases">
        <authorList>
            <person name="Han X.L."/>
            <person name="Wang Q."/>
            <person name="Lu T."/>
        </authorList>
    </citation>
    <scope>NUCLEOTIDE SEQUENCE [LARGE SCALE GENOMIC DNA]</scope>
    <source>
        <strain evidence="2 3">WQ 127069</strain>
    </source>
</reference>
<keyword evidence="1" id="KW-1133">Transmembrane helix</keyword>
<proteinExistence type="predicted"/>
<keyword evidence="1" id="KW-0812">Transmembrane</keyword>
<feature type="transmembrane region" description="Helical" evidence="1">
    <location>
        <begin position="44"/>
        <end position="62"/>
    </location>
</feature>
<dbReference type="RefSeq" id="WP_076233148.1">
    <property type="nucleotide sequence ID" value="NZ_JAOQIO010000111.1"/>
</dbReference>
<evidence type="ECO:0000256" key="1">
    <source>
        <dbReference type="SAM" id="Phobius"/>
    </source>
</evidence>
<keyword evidence="1" id="KW-0472">Membrane</keyword>
<dbReference type="Pfam" id="PF14007">
    <property type="entry name" value="YtpI"/>
    <property type="match status" value="1"/>
</dbReference>
<comment type="caution">
    <text evidence="2">The sequence shown here is derived from an EMBL/GenBank/DDBJ whole genome shotgun (WGS) entry which is preliminary data.</text>
</comment>
<feature type="transmembrane region" description="Helical" evidence="1">
    <location>
        <begin position="68"/>
        <end position="86"/>
    </location>
</feature>
<evidence type="ECO:0000313" key="2">
    <source>
        <dbReference type="EMBL" id="MCU6796981.1"/>
    </source>
</evidence>
<organism evidence="2 3">
    <name type="scientific">Paenibacillus baimaensis</name>
    <dbReference type="NCBI Taxonomy" id="2982185"/>
    <lineage>
        <taxon>Bacteria</taxon>
        <taxon>Bacillati</taxon>
        <taxon>Bacillota</taxon>
        <taxon>Bacilli</taxon>
        <taxon>Bacillales</taxon>
        <taxon>Paenibacillaceae</taxon>
        <taxon>Paenibacillus</taxon>
    </lineage>
</organism>